<dbReference type="InterPro" id="IPR005761">
    <property type="entry name" value="UDP-N-AcMur-Glu-dNH2Pim_ligase"/>
</dbReference>
<dbReference type="EMBL" id="JADEYR010000019">
    <property type="protein sequence ID" value="MBE9405055.1"/>
    <property type="molecule type" value="Genomic_DNA"/>
</dbReference>
<dbReference type="Pfam" id="PF08245">
    <property type="entry name" value="Mur_ligase_M"/>
    <property type="match status" value="1"/>
</dbReference>
<gene>
    <name evidence="5" type="primary">murE</name>
    <name evidence="5" type="ORF">IOE58_12990</name>
</gene>
<keyword evidence="2" id="KW-0133">Cell shape</keyword>
<dbReference type="PANTHER" id="PTHR23135">
    <property type="entry name" value="MUR LIGASE FAMILY MEMBER"/>
    <property type="match status" value="1"/>
</dbReference>
<dbReference type="Gene3D" id="3.90.190.20">
    <property type="entry name" value="Mur ligase, C-terminal domain"/>
    <property type="match status" value="1"/>
</dbReference>
<evidence type="ECO:0000313" key="6">
    <source>
        <dbReference type="Proteomes" id="UP000644727"/>
    </source>
</evidence>
<dbReference type="SUPFAM" id="SSF53623">
    <property type="entry name" value="MurD-like peptide ligases, catalytic domain"/>
    <property type="match status" value="1"/>
</dbReference>
<dbReference type="Proteomes" id="UP000644727">
    <property type="component" value="Unassembled WGS sequence"/>
</dbReference>
<sequence>MIQPVSVPAGRPLISAVTGTNGKTSVGTATLQLMRAAGWSAAGYDSTGITDVDGVLHEAKVRRSPAYLPELIDYQVRRGAQAISLEAFVGILADGLFEHVEVDTAVCTGLERDHLDVHGGVDGYWAAKLSLFERHLRPDGTAVLATDCVRGDMVREAARRRGARVVEVGEGGHVRLTDAHETDGHLSGKLHLGEDPYPVTLPTVHSIAVTNLLLAATAVIAAGGSPEAVVAGLEQVAPPPGRLEIITQCDGITAMVDTAHNPGALRTALTAVRERTPGRVLVVFGAGGERDRGKRQEMGAIAAHLADLVVLNDDNPRREPPQRIRAEVRKGCPDCIEIPRRTDVILAALEMARPGDTVLVAGKGDETVQLVGTGRIPHDDREVIRQAMAAR</sequence>
<reference evidence="5 6" key="1">
    <citation type="submission" date="2020-10" db="EMBL/GenBank/DDBJ databases">
        <title>Draft genome and description of Brachybacterium epidermidis sp nov.</title>
        <authorList>
            <person name="Boxberger M."/>
            <person name="La Scola B."/>
        </authorList>
    </citation>
    <scope>NUCLEOTIDE SEQUENCE [LARGE SCALE GENOMIC DNA]</scope>
    <source>
        <strain evidence="5 6">Marseille-Q2903</strain>
    </source>
</reference>
<protein>
    <submittedName>
        <fullName evidence="5">UDP-N-acetylmuramyl-tripeptide synthetase</fullName>
    </submittedName>
</protein>
<dbReference type="Gene3D" id="3.40.1190.10">
    <property type="entry name" value="Mur-like, catalytic domain"/>
    <property type="match status" value="1"/>
</dbReference>
<evidence type="ECO:0000313" key="5">
    <source>
        <dbReference type="EMBL" id="MBE9405055.1"/>
    </source>
</evidence>
<keyword evidence="6" id="KW-1185">Reference proteome</keyword>
<dbReference type="InterPro" id="IPR004101">
    <property type="entry name" value="Mur_ligase_C"/>
</dbReference>
<name>A0ABR9W531_9MICO</name>
<dbReference type="InterPro" id="IPR036565">
    <property type="entry name" value="Mur-like_cat_sf"/>
</dbReference>
<keyword evidence="2" id="KW-0961">Cell wall biogenesis/degradation</keyword>
<evidence type="ECO:0000259" key="4">
    <source>
        <dbReference type="Pfam" id="PF08245"/>
    </source>
</evidence>
<comment type="pathway">
    <text evidence="2">Cell wall biogenesis; peptidoglycan biosynthesis.</text>
</comment>
<dbReference type="SUPFAM" id="SSF53244">
    <property type="entry name" value="MurD-like peptide ligases, peptide-binding domain"/>
    <property type="match status" value="1"/>
</dbReference>
<organism evidence="5 6">
    <name type="scientific">Brachybacterium epidermidis</name>
    <dbReference type="NCBI Taxonomy" id="2781983"/>
    <lineage>
        <taxon>Bacteria</taxon>
        <taxon>Bacillati</taxon>
        <taxon>Actinomycetota</taxon>
        <taxon>Actinomycetes</taxon>
        <taxon>Micrococcales</taxon>
        <taxon>Dermabacteraceae</taxon>
        <taxon>Brachybacterium</taxon>
    </lineage>
</organism>
<comment type="caution">
    <text evidence="5">The sequence shown here is derived from an EMBL/GenBank/DDBJ whole genome shotgun (WGS) entry which is preliminary data.</text>
</comment>
<dbReference type="RefSeq" id="WP_193866792.1">
    <property type="nucleotide sequence ID" value="NZ_JADEYR010000019.1"/>
</dbReference>
<dbReference type="InterPro" id="IPR036615">
    <property type="entry name" value="Mur_ligase_C_dom_sf"/>
</dbReference>
<keyword evidence="2" id="KW-0132">Cell division</keyword>
<accession>A0ABR9W531</accession>
<comment type="subcellular location">
    <subcellularLocation>
        <location evidence="2">Cytoplasm</location>
    </subcellularLocation>
</comment>
<dbReference type="NCBIfam" id="TIGR01085">
    <property type="entry name" value="murE"/>
    <property type="match status" value="1"/>
</dbReference>
<evidence type="ECO:0000259" key="3">
    <source>
        <dbReference type="Pfam" id="PF02875"/>
    </source>
</evidence>
<comment type="similarity">
    <text evidence="1">Belongs to the MurCDEF family. MurE subfamily.</text>
</comment>
<feature type="domain" description="Mur ligase C-terminal" evidence="3">
    <location>
        <begin position="241"/>
        <end position="364"/>
    </location>
</feature>
<keyword evidence="2" id="KW-0131">Cell cycle</keyword>
<keyword evidence="2" id="KW-0573">Peptidoglycan synthesis</keyword>
<evidence type="ECO:0000256" key="1">
    <source>
        <dbReference type="ARBA" id="ARBA00005898"/>
    </source>
</evidence>
<feature type="domain" description="Mur ligase central" evidence="4">
    <location>
        <begin position="17"/>
        <end position="218"/>
    </location>
</feature>
<dbReference type="InterPro" id="IPR013221">
    <property type="entry name" value="Mur_ligase_cen"/>
</dbReference>
<proteinExistence type="inferred from homology"/>
<dbReference type="Pfam" id="PF02875">
    <property type="entry name" value="Mur_ligase_C"/>
    <property type="match status" value="1"/>
</dbReference>
<dbReference type="PANTHER" id="PTHR23135:SF4">
    <property type="entry name" value="UDP-N-ACETYLMURAMOYL-L-ALANYL-D-GLUTAMATE--2,6-DIAMINOPIMELATE LIGASE MURE HOMOLOG, CHLOROPLASTIC"/>
    <property type="match status" value="1"/>
</dbReference>
<evidence type="ECO:0000256" key="2">
    <source>
        <dbReference type="RuleBase" id="RU004135"/>
    </source>
</evidence>